<dbReference type="PANTHER" id="PTHR34351">
    <property type="entry name" value="SLR1927 PROTEIN-RELATED"/>
    <property type="match status" value="1"/>
</dbReference>
<sequence length="493" mass="54330">MSGFRGNIAQVLIALLLCGLYFWHGGKSALFLAAVSVLVVIYGILLRVFGPRHIEIHRHLRQGQITAGESIRVRVDLQVRCPLPLLWLVVCDNTPGGIHRKLLFPGFKRRWSYQYEITGLTRGVHVWEEGRVYWGDVFGWNRVYTIIKGEEPVVVVPGTGNAGTSIWPEAWTDHGEGMGVLHPLQGVPGTEIREYRPGDSFNRIHWKSSARSGKLHTLIPDMPQSTSLAIMVYEESSGYERFGAEESDQEVFERAVIGAASWVREAIDAQMPCQLWLSGDELAGKLDMPLEGNAGYETQTNRSSYAVRERKRDGGEHADSLDDALRRLAYARLHQEQGWIGERLGVDRLEHLPHGSSIMVFTGQLDERLVEWIEYALALGLQASVYLTGNSVTMDGDSGSGGYLSSHSRENQAAGKRASQRVHMNGQMRGAAGKGEEPPGASAALSSSVVQANRSQAWTERLVSKGVKMVYQESVTTVGTLLGGKVRIVDVGA</sequence>
<dbReference type="RefSeq" id="WP_123066891.1">
    <property type="nucleotide sequence ID" value="NZ_RIAS01000019.1"/>
</dbReference>
<keyword evidence="2" id="KW-0472">Membrane</keyword>
<evidence type="ECO:0000256" key="2">
    <source>
        <dbReference type="SAM" id="Phobius"/>
    </source>
</evidence>
<evidence type="ECO:0000259" key="3">
    <source>
        <dbReference type="Pfam" id="PF01882"/>
    </source>
</evidence>
<name>A0A5M9WZY4_PAEAM</name>
<comment type="caution">
    <text evidence="4">The sequence shown here is derived from an EMBL/GenBank/DDBJ whole genome shotgun (WGS) entry which is preliminary data.</text>
</comment>
<evidence type="ECO:0000313" key="5">
    <source>
        <dbReference type="Proteomes" id="UP000323664"/>
    </source>
</evidence>
<evidence type="ECO:0000313" key="4">
    <source>
        <dbReference type="EMBL" id="KAA8787216.1"/>
    </source>
</evidence>
<dbReference type="InterPro" id="IPR002881">
    <property type="entry name" value="DUF58"/>
</dbReference>
<feature type="transmembrane region" description="Helical" evidence="2">
    <location>
        <begin position="29"/>
        <end position="49"/>
    </location>
</feature>
<dbReference type="OrthoDB" id="140416at2"/>
<evidence type="ECO:0000256" key="1">
    <source>
        <dbReference type="SAM" id="MobiDB-lite"/>
    </source>
</evidence>
<dbReference type="AlphaFoldDB" id="A0A5M9WZY4"/>
<accession>A0A5M9WZY4</accession>
<dbReference type="EMBL" id="RIAS01000019">
    <property type="protein sequence ID" value="KAA8787216.1"/>
    <property type="molecule type" value="Genomic_DNA"/>
</dbReference>
<keyword evidence="2" id="KW-0812">Transmembrane</keyword>
<gene>
    <name evidence="4" type="ORF">EC604_25625</name>
</gene>
<protein>
    <submittedName>
        <fullName evidence="4">DUF58 domain-containing protein</fullName>
    </submittedName>
</protein>
<dbReference type="Proteomes" id="UP000323664">
    <property type="component" value="Unassembled WGS sequence"/>
</dbReference>
<keyword evidence="2" id="KW-1133">Transmembrane helix</keyword>
<proteinExistence type="predicted"/>
<feature type="domain" description="DUF58" evidence="3">
    <location>
        <begin position="191"/>
        <end position="249"/>
    </location>
</feature>
<feature type="region of interest" description="Disordered" evidence="1">
    <location>
        <begin position="398"/>
        <end position="421"/>
    </location>
</feature>
<reference evidence="4 5" key="1">
    <citation type="journal article" date="2019" name="J. Ind. Microbiol. Biotechnol.">
        <title>Paenibacillus amylolyticus 27C64 has a diverse set of carbohydrate-active enzymes and complete pectin deconstruction system.</title>
        <authorList>
            <person name="Keggi C."/>
            <person name="Doran-Peterson J."/>
        </authorList>
    </citation>
    <scope>NUCLEOTIDE SEQUENCE [LARGE SCALE GENOMIC DNA]</scope>
    <source>
        <strain evidence="4 5">27C64</strain>
    </source>
</reference>
<dbReference type="PANTHER" id="PTHR34351:SF2">
    <property type="entry name" value="DUF58 DOMAIN-CONTAINING PROTEIN"/>
    <property type="match status" value="1"/>
</dbReference>
<dbReference type="Pfam" id="PF01882">
    <property type="entry name" value="DUF58"/>
    <property type="match status" value="1"/>
</dbReference>
<feature type="transmembrane region" description="Helical" evidence="2">
    <location>
        <begin position="7"/>
        <end position="23"/>
    </location>
</feature>
<organism evidence="4 5">
    <name type="scientific">Paenibacillus amylolyticus</name>
    <dbReference type="NCBI Taxonomy" id="1451"/>
    <lineage>
        <taxon>Bacteria</taxon>
        <taxon>Bacillati</taxon>
        <taxon>Bacillota</taxon>
        <taxon>Bacilli</taxon>
        <taxon>Bacillales</taxon>
        <taxon>Paenibacillaceae</taxon>
        <taxon>Paenibacillus</taxon>
    </lineage>
</organism>